<evidence type="ECO:0000313" key="2">
    <source>
        <dbReference type="EMBL" id="SKC00672.1"/>
    </source>
</evidence>
<feature type="signal peptide" evidence="1">
    <location>
        <begin position="1"/>
        <end position="20"/>
    </location>
</feature>
<sequence length="244" mass="28335">MKNILLNLVVLLLCNANIFAQIKSFTAVINDSDHYTNVRASEKGKIIDKLVDGQMFYVLNENSDPDWYQISYADPKEQKKDFERFYNKVKEGYLHKSKVKFLDQLKNLSVKEIKNGYIFFDENFSLEMTIKEFNIKKHKITKSDGHFISKIDDARPWGIDGDILPEMNELDKVIVTYNKVKIPFPKEAIKNMFQFAINTNYIGVSKLDDRTYFFYSQNSDGAGAYESVWKIVDGKAVQQLISTF</sequence>
<dbReference type="Proteomes" id="UP000191112">
    <property type="component" value="Unassembled WGS sequence"/>
</dbReference>
<evidence type="ECO:0000256" key="1">
    <source>
        <dbReference type="SAM" id="SignalP"/>
    </source>
</evidence>
<evidence type="ECO:0008006" key="4">
    <source>
        <dbReference type="Google" id="ProtNLM"/>
    </source>
</evidence>
<dbReference type="OrthoDB" id="7054664at2"/>
<reference evidence="2 3" key="1">
    <citation type="submission" date="2017-02" db="EMBL/GenBank/DDBJ databases">
        <authorList>
            <person name="Peterson S.W."/>
        </authorList>
    </citation>
    <scope>NUCLEOTIDE SEQUENCE [LARGE SCALE GENOMIC DNA]</scope>
    <source>
        <strain evidence="2 3">DSM 22323</strain>
    </source>
</reference>
<dbReference type="RefSeq" id="WP_079667589.1">
    <property type="nucleotide sequence ID" value="NZ_FUYZ01000008.1"/>
</dbReference>
<organism evidence="2 3">
    <name type="scientific">Soonwooa buanensis</name>
    <dbReference type="NCBI Taxonomy" id="619805"/>
    <lineage>
        <taxon>Bacteria</taxon>
        <taxon>Pseudomonadati</taxon>
        <taxon>Bacteroidota</taxon>
        <taxon>Flavobacteriia</taxon>
        <taxon>Flavobacteriales</taxon>
        <taxon>Weeksellaceae</taxon>
        <taxon>Chryseobacterium group</taxon>
        <taxon>Soonwooa</taxon>
    </lineage>
</organism>
<feature type="chain" id="PRO_5010562977" description="SH3 domain-containing protein" evidence="1">
    <location>
        <begin position="21"/>
        <end position="244"/>
    </location>
</feature>
<accession>A0A1T5FX02</accession>
<evidence type="ECO:0000313" key="3">
    <source>
        <dbReference type="Proteomes" id="UP000191112"/>
    </source>
</evidence>
<dbReference type="EMBL" id="FUYZ01000008">
    <property type="protein sequence ID" value="SKC00672.1"/>
    <property type="molecule type" value="Genomic_DNA"/>
</dbReference>
<protein>
    <recommendedName>
        <fullName evidence="4">SH3 domain-containing protein</fullName>
    </recommendedName>
</protein>
<dbReference type="STRING" id="619805.SAMN05660477_02388"/>
<keyword evidence="3" id="KW-1185">Reference proteome</keyword>
<proteinExistence type="predicted"/>
<keyword evidence="1" id="KW-0732">Signal</keyword>
<dbReference type="AlphaFoldDB" id="A0A1T5FX02"/>
<gene>
    <name evidence="2" type="ORF">SAMN05660477_02388</name>
</gene>
<name>A0A1T5FX02_9FLAO</name>